<name>A0ABM7H775_9EURY</name>
<dbReference type="InterPro" id="IPR005471">
    <property type="entry name" value="Tscrpt_reg_IclR_N"/>
</dbReference>
<evidence type="ECO:0000313" key="3">
    <source>
        <dbReference type="EMBL" id="BBL68593.1"/>
    </source>
</evidence>
<feature type="domain" description="Polymerase nucleotidyl transferase" evidence="1">
    <location>
        <begin position="97"/>
        <end position="126"/>
    </location>
</feature>
<dbReference type="Pfam" id="PF01909">
    <property type="entry name" value="NTP_transf_2"/>
    <property type="match status" value="1"/>
</dbReference>
<dbReference type="Pfam" id="PF09339">
    <property type="entry name" value="HTH_IclR"/>
    <property type="match status" value="1"/>
</dbReference>
<evidence type="ECO:0000313" key="4">
    <source>
        <dbReference type="Proteomes" id="UP000824969"/>
    </source>
</evidence>
<accession>A0ABM7H775</accession>
<dbReference type="Proteomes" id="UP000824969">
    <property type="component" value="Chromosome"/>
</dbReference>
<reference evidence="3 4" key="1">
    <citation type="submission" date="2019-06" db="EMBL/GenBank/DDBJ databases">
        <title>Complete genome sequence of Methanoculleus chikugoensis strain MG62.</title>
        <authorList>
            <person name="Asakawa S."/>
            <person name="Dianou D."/>
        </authorList>
    </citation>
    <scope>NUCLEOTIDE SEQUENCE [LARGE SCALE GENOMIC DNA]</scope>
    <source>
        <strain evidence="3 4">MG62</strain>
    </source>
</reference>
<gene>
    <name evidence="3" type="ORF">MchiMG62_17740</name>
</gene>
<dbReference type="CDD" id="cd05403">
    <property type="entry name" value="NT_KNTase_like"/>
    <property type="match status" value="1"/>
</dbReference>
<organism evidence="3 4">
    <name type="scientific">Methanoculleus chikugoensis</name>
    <dbReference type="NCBI Taxonomy" id="118126"/>
    <lineage>
        <taxon>Archaea</taxon>
        <taxon>Methanobacteriati</taxon>
        <taxon>Methanobacteriota</taxon>
        <taxon>Stenosarchaea group</taxon>
        <taxon>Methanomicrobia</taxon>
        <taxon>Methanomicrobiales</taxon>
        <taxon>Methanomicrobiaceae</taxon>
        <taxon>Methanoculleus</taxon>
    </lineage>
</organism>
<keyword evidence="4" id="KW-1185">Reference proteome</keyword>
<feature type="domain" description="HTH iclR-type" evidence="2">
    <location>
        <begin position="16"/>
        <end position="60"/>
    </location>
</feature>
<evidence type="ECO:0000259" key="1">
    <source>
        <dbReference type="Pfam" id="PF01909"/>
    </source>
</evidence>
<evidence type="ECO:0000259" key="2">
    <source>
        <dbReference type="Pfam" id="PF09339"/>
    </source>
</evidence>
<protein>
    <submittedName>
        <fullName evidence="3">Nucleotidyltransferase</fullName>
    </submittedName>
</protein>
<proteinExistence type="predicted"/>
<sequence>MEKSVLSELFKTEERVRILRYVAERSPATVTTVVAATGTSKALVSRYMRLLSRNGFCTQRGRVYAWNENARSLAVKRLLNIDLLMTAVVLPEWARGIGVYGSYAEGTNTAGSDLDLWVLVDAYTPDLEVPAARVGKSAGATVGAETNLLILTSERLSDLRETDQPFYTNLVRSSVTLGGASIDIY</sequence>
<dbReference type="EMBL" id="AP019781">
    <property type="protein sequence ID" value="BBL68593.1"/>
    <property type="molecule type" value="Genomic_DNA"/>
</dbReference>
<dbReference type="InterPro" id="IPR002934">
    <property type="entry name" value="Polymerase_NTP_transf_dom"/>
</dbReference>